<dbReference type="PANTHER" id="PTHR43778:SF2">
    <property type="entry name" value="PYRUVATE CARBOXYLASE, MITOCHONDRIAL"/>
    <property type="match status" value="1"/>
</dbReference>
<evidence type="ECO:0000256" key="1">
    <source>
        <dbReference type="SAM" id="MobiDB-lite"/>
    </source>
</evidence>
<dbReference type="CDD" id="cd06850">
    <property type="entry name" value="biotinyl_domain"/>
    <property type="match status" value="1"/>
</dbReference>
<dbReference type="Proteomes" id="UP000634522">
    <property type="component" value="Unassembled WGS sequence"/>
</dbReference>
<gene>
    <name evidence="3" type="ORF">GPA27_26720</name>
</gene>
<feature type="region of interest" description="Disordered" evidence="1">
    <location>
        <begin position="1"/>
        <end position="21"/>
    </location>
</feature>
<feature type="domain" description="Lipoyl-binding" evidence="2">
    <location>
        <begin position="53"/>
        <end position="128"/>
    </location>
</feature>
<dbReference type="SUPFAM" id="SSF51230">
    <property type="entry name" value="Single hybrid motif"/>
    <property type="match status" value="1"/>
</dbReference>
<sequence length="128" mass="13807">IERGKSLIVRQTGSSDTPDEEGRVKVFFELNGQPRLQRIPKAGAAPTGRRHPKIDEANPNHIGAPMPGAVVTVAVREGQRVHKGSPLVSIEAMKMETVLTADRDAVIARVAVLPGDRVNAKDLLIEFA</sequence>
<dbReference type="Gene3D" id="2.40.50.100">
    <property type="match status" value="1"/>
</dbReference>
<dbReference type="EMBL" id="WTVS01000117">
    <property type="protein sequence ID" value="NMG00973.1"/>
    <property type="molecule type" value="Genomic_DNA"/>
</dbReference>
<dbReference type="Gene3D" id="3.10.600.10">
    <property type="entry name" value="pyruvate carboxylase f1077a mutant domain"/>
    <property type="match status" value="1"/>
</dbReference>
<dbReference type="InterPro" id="IPR055268">
    <property type="entry name" value="PCB-like"/>
</dbReference>
<name>A0ABX1NNN2_9RHOO</name>
<evidence type="ECO:0000313" key="3">
    <source>
        <dbReference type="EMBL" id="NMG00973.1"/>
    </source>
</evidence>
<evidence type="ECO:0000259" key="2">
    <source>
        <dbReference type="PROSITE" id="PS50968"/>
    </source>
</evidence>
<protein>
    <submittedName>
        <fullName evidence="3">Biotin/lipoyl-binding protein</fullName>
    </submittedName>
</protein>
<comment type="caution">
    <text evidence="3">The sequence shown here is derived from an EMBL/GenBank/DDBJ whole genome shotgun (WGS) entry which is preliminary data.</text>
</comment>
<dbReference type="PROSITE" id="PS50968">
    <property type="entry name" value="BIOTINYL_LIPOYL"/>
    <property type="match status" value="1"/>
</dbReference>
<reference evidence="3 4" key="1">
    <citation type="submission" date="2019-12" db="EMBL/GenBank/DDBJ databases">
        <title>Comparative genomics gives insights into the taxonomy of the Azoarcus-Aromatoleum group and reveals separate origins of nif in the plant-associated Azoarcus and non-plant-associated Aromatoleum sub-groups.</title>
        <authorList>
            <person name="Lafos M."/>
            <person name="Maluk M."/>
            <person name="Batista M."/>
            <person name="Junghare M."/>
            <person name="Carmona M."/>
            <person name="Faoro H."/>
            <person name="Cruz L.M."/>
            <person name="Battistoni F."/>
            <person name="De Souza E."/>
            <person name="Pedrosa F."/>
            <person name="Chen W.-M."/>
            <person name="Poole P.S."/>
            <person name="Dixon R.A."/>
            <person name="James E.K."/>
        </authorList>
    </citation>
    <scope>NUCLEOTIDE SEQUENCE [LARGE SCALE GENOMIC DNA]</scope>
    <source>
        <strain evidence="3 4">T</strain>
    </source>
</reference>
<dbReference type="Pfam" id="PF00364">
    <property type="entry name" value="Biotin_lipoyl"/>
    <property type="match status" value="1"/>
</dbReference>
<organism evidence="3 4">
    <name type="scientific">Aromatoleum toluolicum</name>
    <dbReference type="NCBI Taxonomy" id="90060"/>
    <lineage>
        <taxon>Bacteria</taxon>
        <taxon>Pseudomonadati</taxon>
        <taxon>Pseudomonadota</taxon>
        <taxon>Betaproteobacteria</taxon>
        <taxon>Rhodocyclales</taxon>
        <taxon>Rhodocyclaceae</taxon>
        <taxon>Aromatoleum</taxon>
    </lineage>
</organism>
<evidence type="ECO:0000313" key="4">
    <source>
        <dbReference type="Proteomes" id="UP000634522"/>
    </source>
</evidence>
<dbReference type="PANTHER" id="PTHR43778">
    <property type="entry name" value="PYRUVATE CARBOXYLASE"/>
    <property type="match status" value="1"/>
</dbReference>
<feature type="non-terminal residue" evidence="3">
    <location>
        <position position="1"/>
    </location>
</feature>
<dbReference type="InterPro" id="IPR011053">
    <property type="entry name" value="Single_hybrid_motif"/>
</dbReference>
<dbReference type="RefSeq" id="WP_169143477.1">
    <property type="nucleotide sequence ID" value="NZ_WTVS01000117.1"/>
</dbReference>
<feature type="region of interest" description="Disordered" evidence="1">
    <location>
        <begin position="37"/>
        <end position="65"/>
    </location>
</feature>
<proteinExistence type="predicted"/>
<accession>A0ABX1NNN2</accession>
<dbReference type="InterPro" id="IPR000089">
    <property type="entry name" value="Biotin_lipoyl"/>
</dbReference>
<keyword evidence="4" id="KW-1185">Reference proteome</keyword>